<feature type="region of interest" description="Disordered" evidence="7">
    <location>
        <begin position="1"/>
        <end position="72"/>
    </location>
</feature>
<keyword evidence="4" id="KW-0238">DNA-binding</keyword>
<feature type="compositionally biased region" description="Polar residues" evidence="7">
    <location>
        <begin position="364"/>
        <end position="374"/>
    </location>
</feature>
<feature type="compositionally biased region" description="Low complexity" evidence="7">
    <location>
        <begin position="221"/>
        <end position="231"/>
    </location>
</feature>
<dbReference type="OrthoDB" id="39175at2759"/>
<evidence type="ECO:0000256" key="7">
    <source>
        <dbReference type="SAM" id="MobiDB-lite"/>
    </source>
</evidence>
<keyword evidence="3" id="KW-0805">Transcription regulation</keyword>
<keyword evidence="10" id="KW-1185">Reference proteome</keyword>
<evidence type="ECO:0000256" key="5">
    <source>
        <dbReference type="ARBA" id="ARBA00023163"/>
    </source>
</evidence>
<organism evidence="9 10">
    <name type="scientific">Rhodotorula mucilaginosa</name>
    <name type="common">Yeast</name>
    <name type="synonym">Rhodotorula rubra</name>
    <dbReference type="NCBI Taxonomy" id="5537"/>
    <lineage>
        <taxon>Eukaryota</taxon>
        <taxon>Fungi</taxon>
        <taxon>Dikarya</taxon>
        <taxon>Basidiomycota</taxon>
        <taxon>Pucciniomycotina</taxon>
        <taxon>Microbotryomycetes</taxon>
        <taxon>Sporidiobolales</taxon>
        <taxon>Sporidiobolaceae</taxon>
        <taxon>Rhodotorula</taxon>
    </lineage>
</organism>
<keyword evidence="5" id="KW-0804">Transcription</keyword>
<feature type="region of interest" description="Disordered" evidence="7">
    <location>
        <begin position="100"/>
        <end position="177"/>
    </location>
</feature>
<evidence type="ECO:0000256" key="4">
    <source>
        <dbReference type="ARBA" id="ARBA00023125"/>
    </source>
</evidence>
<dbReference type="CDD" id="cd12148">
    <property type="entry name" value="fungal_TF_MHR"/>
    <property type="match status" value="1"/>
</dbReference>
<evidence type="ECO:0000256" key="3">
    <source>
        <dbReference type="ARBA" id="ARBA00023015"/>
    </source>
</evidence>
<feature type="compositionally biased region" description="Polar residues" evidence="7">
    <location>
        <begin position="126"/>
        <end position="145"/>
    </location>
</feature>
<evidence type="ECO:0000313" key="9">
    <source>
        <dbReference type="EMBL" id="KAG0654291.1"/>
    </source>
</evidence>
<keyword evidence="1" id="KW-0479">Metal-binding</keyword>
<feature type="domain" description="Xylanolytic transcriptional activator regulatory" evidence="8">
    <location>
        <begin position="573"/>
        <end position="663"/>
    </location>
</feature>
<accession>A0A9P6VUM6</accession>
<dbReference type="PANTHER" id="PTHR31313">
    <property type="entry name" value="TY1 ENHANCER ACTIVATOR"/>
    <property type="match status" value="1"/>
</dbReference>
<dbReference type="AlphaFoldDB" id="A0A9P6VUM6"/>
<protein>
    <recommendedName>
        <fullName evidence="8">Xylanolytic transcriptional activator regulatory domain-containing protein</fullName>
    </recommendedName>
</protein>
<feature type="compositionally biased region" description="Pro residues" evidence="7">
    <location>
        <begin position="345"/>
        <end position="358"/>
    </location>
</feature>
<evidence type="ECO:0000256" key="6">
    <source>
        <dbReference type="ARBA" id="ARBA00023242"/>
    </source>
</evidence>
<feature type="compositionally biased region" description="Pro residues" evidence="7">
    <location>
        <begin position="393"/>
        <end position="406"/>
    </location>
</feature>
<proteinExistence type="predicted"/>
<feature type="compositionally biased region" description="Basic residues" evidence="7">
    <location>
        <begin position="50"/>
        <end position="59"/>
    </location>
</feature>
<dbReference type="EMBL" id="PUHQ01000154">
    <property type="protein sequence ID" value="KAG0654291.1"/>
    <property type="molecule type" value="Genomic_DNA"/>
</dbReference>
<dbReference type="Pfam" id="PF04082">
    <property type="entry name" value="Fungal_trans"/>
    <property type="match status" value="1"/>
</dbReference>
<dbReference type="GO" id="GO:0008270">
    <property type="term" value="F:zinc ion binding"/>
    <property type="evidence" value="ECO:0007669"/>
    <property type="project" value="InterPro"/>
</dbReference>
<dbReference type="GO" id="GO:0006351">
    <property type="term" value="P:DNA-templated transcription"/>
    <property type="evidence" value="ECO:0007669"/>
    <property type="project" value="InterPro"/>
</dbReference>
<evidence type="ECO:0000256" key="1">
    <source>
        <dbReference type="ARBA" id="ARBA00022723"/>
    </source>
</evidence>
<reference evidence="9 10" key="1">
    <citation type="submission" date="2020-11" db="EMBL/GenBank/DDBJ databases">
        <title>Kefir isolates.</title>
        <authorList>
            <person name="Marcisauskas S."/>
            <person name="Kim Y."/>
            <person name="Blasche S."/>
        </authorList>
    </citation>
    <scope>NUCLEOTIDE SEQUENCE [LARGE SCALE GENOMIC DNA]</scope>
    <source>
        <strain evidence="9 10">KR</strain>
    </source>
</reference>
<feature type="region of interest" description="Disordered" evidence="7">
    <location>
        <begin position="316"/>
        <end position="412"/>
    </location>
</feature>
<sequence>MPPDRRPSLAGSISSPTGGHHAADVHSNGAAGQEDDHSASPSAEPEGSKGKRKHTRGIGRGRVSCPLSPASALCTGANLARPVTGLPHLPQTQSQVRVQSTVTASTEMLTHPSFTGVSKKDGAPSPSRSWPDTSRSQVTAFSRNAESVYRPQYASDSESRKGDTYEAALTRRNRRDPSLVVCDFPSEEERRKPVGGGKVYALEAKIQTLERKLAEAEARAEANAQSAAVAAQGPHPPMLPFPQQLDLDQPRPHTATTTGATGTQGPSVERTPRPRHASAGGQAFYDPATADALGPRFPFASDNGSLGSPFGAFGFESTSQGPPFRADSTLASGNGGFPPFAAHPHNPPVSAAPPPPFSHPGSHIMSSQFVTSPTYAPMGGPPPIADASSSSGPPRPAPFSDPPQLLPAPAHMSNDLTAPAAAILPSGPRLPSYTTLSRLVNIFFDYPHEAIDLINRRRFTAAFAHPPDHPEYPAECLLHAMVATATDLAGLDAWEGEARYWTEGQSPAVFHADLAEVNRFVALVMLGTMLTEFCVVQYLLPLGFRTERNLLQVAQAAVLFACLNLYHGRFSRAYIDTSIAVRICTSLGLNHNVFLPNHLPLSSFLAHRTALPPPQDEEEARERSVTWWFAYTVETFSAAATGWACCIDERDITTLVPAAGPVGDDPLAREALYLHSPSFFVTNPPHLVRLVQINLKVTVLLNRVCTFVSREFRFLSADVFGSFEIDPVLCPIGTTALANATPERSALHPSEFPKIRSSPAFTKLEAALENFGRKAPAQLVALLEPEAFLCPSLVATSVIILHERFCTSEHNDPSMLKCLEAANSILQNMQVLNNASFHPRQIPPFLSFCWTVAARTYLRQMAIRQFKGMPPTYPPSSGHPGMASSPTLEDEVRHLTQIVTSIIARLEHFRTPVGPLMAASLVSLLDRPDICLPECDRVKVDPTGQTALANLTSVMSKIAPAAVNRDDDGAASHTNYDDDDDDAARKAHAGAAAAETAEVYPQEGFNAPFWRTLSLAAVGVFLYLRLADSSDKVPSPSELVDKVEEKVGTVPPYLTRYISHNLAPDADKYRERNEKHLELAKQAADDKLLFQEAERPRMRRLRYLGTFNQQSPNNVQVGTQADLSDLTIKSEKEDFAAEA</sequence>
<evidence type="ECO:0000259" key="8">
    <source>
        <dbReference type="SMART" id="SM00906"/>
    </source>
</evidence>
<comment type="caution">
    <text evidence="9">The sequence shown here is derived from an EMBL/GenBank/DDBJ whole genome shotgun (WGS) entry which is preliminary data.</text>
</comment>
<dbReference type="SMART" id="SM00906">
    <property type="entry name" value="Fungal_trans"/>
    <property type="match status" value="1"/>
</dbReference>
<feature type="region of interest" description="Disordered" evidence="7">
    <location>
        <begin position="965"/>
        <end position="989"/>
    </location>
</feature>
<keyword evidence="6" id="KW-0539">Nucleus</keyword>
<dbReference type="InterPro" id="IPR007219">
    <property type="entry name" value="XnlR_reg_dom"/>
</dbReference>
<dbReference type="Proteomes" id="UP000777482">
    <property type="component" value="Unassembled WGS sequence"/>
</dbReference>
<gene>
    <name evidence="9" type="ORF">C6P46_001811</name>
</gene>
<name>A0A9P6VUM6_RHOMI</name>
<dbReference type="InterPro" id="IPR051615">
    <property type="entry name" value="Transcr_Regulatory_Elem"/>
</dbReference>
<feature type="compositionally biased region" description="Low complexity" evidence="7">
    <location>
        <begin position="254"/>
        <end position="263"/>
    </location>
</feature>
<evidence type="ECO:0000256" key="2">
    <source>
        <dbReference type="ARBA" id="ARBA00022833"/>
    </source>
</evidence>
<dbReference type="GO" id="GO:0003677">
    <property type="term" value="F:DNA binding"/>
    <property type="evidence" value="ECO:0007669"/>
    <property type="project" value="UniProtKB-KW"/>
</dbReference>
<feature type="region of interest" description="Disordered" evidence="7">
    <location>
        <begin position="215"/>
        <end position="286"/>
    </location>
</feature>
<evidence type="ECO:0000313" key="10">
    <source>
        <dbReference type="Proteomes" id="UP000777482"/>
    </source>
</evidence>
<keyword evidence="2" id="KW-0862">Zinc</keyword>
<dbReference type="PANTHER" id="PTHR31313:SF81">
    <property type="entry name" value="TY1 ENHANCER ACTIVATOR"/>
    <property type="match status" value="1"/>
</dbReference>